<dbReference type="SUPFAM" id="SSF48239">
    <property type="entry name" value="Terpenoid cyclases/Protein prenyltransferases"/>
    <property type="match status" value="1"/>
</dbReference>
<comment type="cofactor">
    <cofactor evidence="1">
        <name>Mg(2+)</name>
        <dbReference type="ChEBI" id="CHEBI:18420"/>
    </cofactor>
</comment>
<dbReference type="Gene3D" id="1.10.600.10">
    <property type="entry name" value="Farnesyl Diphosphate Synthase"/>
    <property type="match status" value="1"/>
</dbReference>
<evidence type="ECO:0000313" key="8">
    <source>
        <dbReference type="Proteomes" id="UP000594261"/>
    </source>
</evidence>
<dbReference type="PANTHER" id="PTHR31225:SF251">
    <property type="entry name" value="(-)-GERMACRENE D SYNTHASE-LIKE ISOFORM X2"/>
    <property type="match status" value="1"/>
</dbReference>
<dbReference type="PANTHER" id="PTHR31225">
    <property type="entry name" value="OS04G0344100 PROTEIN-RELATED"/>
    <property type="match status" value="1"/>
</dbReference>
<dbReference type="InterPro" id="IPR008930">
    <property type="entry name" value="Terpenoid_cyclase/PrenylTrfase"/>
</dbReference>
<dbReference type="Gramene" id="QL08p014364:mrna">
    <property type="protein sequence ID" value="QL08p014364:mrna"/>
    <property type="gene ID" value="QL08p014364"/>
</dbReference>
<proteinExistence type="predicted"/>
<dbReference type="InterPro" id="IPR008949">
    <property type="entry name" value="Isoprenoid_synthase_dom_sf"/>
</dbReference>
<organism evidence="7 8">
    <name type="scientific">Quercus lobata</name>
    <name type="common">Valley oak</name>
    <dbReference type="NCBI Taxonomy" id="97700"/>
    <lineage>
        <taxon>Eukaryota</taxon>
        <taxon>Viridiplantae</taxon>
        <taxon>Streptophyta</taxon>
        <taxon>Embryophyta</taxon>
        <taxon>Tracheophyta</taxon>
        <taxon>Spermatophyta</taxon>
        <taxon>Magnoliopsida</taxon>
        <taxon>eudicotyledons</taxon>
        <taxon>Gunneridae</taxon>
        <taxon>Pentapetalae</taxon>
        <taxon>rosids</taxon>
        <taxon>fabids</taxon>
        <taxon>Fagales</taxon>
        <taxon>Fagaceae</taxon>
        <taxon>Quercus</taxon>
    </lineage>
</organism>
<dbReference type="FunFam" id="1.50.10.130:FF:000001">
    <property type="entry name" value="Isoprene synthase, chloroplastic"/>
    <property type="match status" value="1"/>
</dbReference>
<dbReference type="CDD" id="cd00684">
    <property type="entry name" value="Terpene_cyclase_plant_C1"/>
    <property type="match status" value="1"/>
</dbReference>
<dbReference type="GO" id="GO:0000287">
    <property type="term" value="F:magnesium ion binding"/>
    <property type="evidence" value="ECO:0007669"/>
    <property type="project" value="InterPro"/>
</dbReference>
<reference evidence="7" key="2">
    <citation type="submission" date="2021-01" db="UniProtKB">
        <authorList>
            <consortium name="EnsemblPlants"/>
        </authorList>
    </citation>
    <scope>IDENTIFICATION</scope>
</reference>
<dbReference type="InterPro" id="IPR050148">
    <property type="entry name" value="Terpene_synthase-like"/>
</dbReference>
<keyword evidence="2" id="KW-0479">Metal-binding</keyword>
<keyword evidence="4" id="KW-0456">Lyase</keyword>
<evidence type="ECO:0000259" key="5">
    <source>
        <dbReference type="Pfam" id="PF01397"/>
    </source>
</evidence>
<dbReference type="Gene3D" id="1.50.10.130">
    <property type="entry name" value="Terpene synthase, N-terminal domain"/>
    <property type="match status" value="1"/>
</dbReference>
<dbReference type="Pfam" id="PF03936">
    <property type="entry name" value="Terpene_synth_C"/>
    <property type="match status" value="1"/>
</dbReference>
<dbReference type="SUPFAM" id="SSF48576">
    <property type="entry name" value="Terpenoid synthases"/>
    <property type="match status" value="1"/>
</dbReference>
<sequence>MACVPSPMTWQDRRRYMMGSAGQEGGSSQNGKSEVVRRTANFHPSIWGDRFIDNTSDDKDILLHKVREVEELKDEMRNEFFASTGHLSQQLGLIDALQRLGIAYHFEREIQEALEHIYTTFNDKNDVDDLYKVSLNFRLLRQEGFKVSCDVFNKFKDEDGQFKESLTSNVEGMLAFYEATHLRVHGEDILDEALEFTTTHLKSTASLIGNPLAAQITRALKQPLYKGIPRLEARRYISVYEQDASHNKVLLKISILDFNLVQSLHKEELSDITRWWKDLDFATKLPFARDRVVECYFWIVAVYFEPQYSLARKILTKVISMTSILDDIYDVYGTLEELEPFTEAIERWDISCIDQLPKYMQICYRALFDVFEAIENELAKKERSYRVSYAKDAMKRLVRAYFDEAKWFHQNYIPTMEEYMHVALKTSGYPMLTAISFLGMGDIVTKEAFDWIFSNPKMIKASSVIGRLMDDMKSHKFEQERGHAASAVECYMKQHGVSEQVVHDELNRQVANAWKDINEECIRPTIVPMPLLMRVLNLARVIDVIYKEGDGYTHVGKEMKDNVALVLIDPIPI</sequence>
<dbReference type="InParanoid" id="A0A7N2R8W7"/>
<dbReference type="GO" id="GO:0016102">
    <property type="term" value="P:diterpenoid biosynthetic process"/>
    <property type="evidence" value="ECO:0007669"/>
    <property type="project" value="InterPro"/>
</dbReference>
<dbReference type="GO" id="GO:0010333">
    <property type="term" value="F:terpene synthase activity"/>
    <property type="evidence" value="ECO:0007669"/>
    <property type="project" value="InterPro"/>
</dbReference>
<dbReference type="SFLD" id="SFLDS00005">
    <property type="entry name" value="Isoprenoid_Synthase_Type_I"/>
    <property type="match status" value="1"/>
</dbReference>
<evidence type="ECO:0000256" key="3">
    <source>
        <dbReference type="ARBA" id="ARBA00022842"/>
    </source>
</evidence>
<name>A0A7N2R8W7_QUELO</name>
<feature type="domain" description="Terpene synthase N-terminal" evidence="5">
    <location>
        <begin position="46"/>
        <end position="220"/>
    </location>
</feature>
<dbReference type="Pfam" id="PF01397">
    <property type="entry name" value="Terpene_synth"/>
    <property type="match status" value="1"/>
</dbReference>
<dbReference type="Proteomes" id="UP000594261">
    <property type="component" value="Chromosome 8"/>
</dbReference>
<dbReference type="InterPro" id="IPR044814">
    <property type="entry name" value="Terpene_cyclase_plant_C1"/>
</dbReference>
<reference evidence="7 8" key="1">
    <citation type="journal article" date="2016" name="G3 (Bethesda)">
        <title>First Draft Assembly and Annotation of the Genome of a California Endemic Oak Quercus lobata Nee (Fagaceae).</title>
        <authorList>
            <person name="Sork V.L."/>
            <person name="Fitz-Gibbon S.T."/>
            <person name="Puiu D."/>
            <person name="Crepeau M."/>
            <person name="Gugger P.F."/>
            <person name="Sherman R."/>
            <person name="Stevens K."/>
            <person name="Langley C.H."/>
            <person name="Pellegrini M."/>
            <person name="Salzberg S.L."/>
        </authorList>
    </citation>
    <scope>NUCLEOTIDE SEQUENCE [LARGE SCALE GENOMIC DNA]</scope>
    <source>
        <strain evidence="7 8">cv. SW786</strain>
    </source>
</reference>
<evidence type="ECO:0000256" key="2">
    <source>
        <dbReference type="ARBA" id="ARBA00022723"/>
    </source>
</evidence>
<dbReference type="EMBL" id="LRBV02000008">
    <property type="status" value="NOT_ANNOTATED_CDS"/>
    <property type="molecule type" value="Genomic_DNA"/>
</dbReference>
<dbReference type="SFLD" id="SFLDG01604">
    <property type="entry name" value="Terpene_Cyclase_Like_1_C_Termi"/>
    <property type="match status" value="1"/>
</dbReference>
<dbReference type="SFLD" id="SFLDG01019">
    <property type="entry name" value="Terpene_Cyclase_Like_1_C_Termi"/>
    <property type="match status" value="1"/>
</dbReference>
<dbReference type="OMA" id="YYSYARI"/>
<dbReference type="InterPro" id="IPR001906">
    <property type="entry name" value="Terpene_synth_N"/>
</dbReference>
<evidence type="ECO:0000256" key="1">
    <source>
        <dbReference type="ARBA" id="ARBA00001946"/>
    </source>
</evidence>
<dbReference type="InterPro" id="IPR034741">
    <property type="entry name" value="Terpene_cyclase-like_1_C"/>
</dbReference>
<dbReference type="AlphaFoldDB" id="A0A7N2R8W7"/>
<dbReference type="FunFam" id="1.10.600.10:FF:000007">
    <property type="entry name" value="Isoprene synthase, chloroplastic"/>
    <property type="match status" value="1"/>
</dbReference>
<accession>A0A7N2R8W7</accession>
<dbReference type="FunCoup" id="A0A7N2R8W7">
    <property type="interactions" value="41"/>
</dbReference>
<evidence type="ECO:0000313" key="7">
    <source>
        <dbReference type="EnsemblPlants" id="QL08p014364:mrna"/>
    </source>
</evidence>
<dbReference type="EnsemblPlants" id="QL08p014364:mrna">
    <property type="protein sequence ID" value="QL08p014364:mrna"/>
    <property type="gene ID" value="QL08p014364"/>
</dbReference>
<feature type="domain" description="Terpene synthase metal-binding" evidence="6">
    <location>
        <begin position="277"/>
        <end position="516"/>
    </location>
</feature>
<keyword evidence="8" id="KW-1185">Reference proteome</keyword>
<protein>
    <submittedName>
        <fullName evidence="7">Uncharacterized protein</fullName>
    </submittedName>
</protein>
<keyword evidence="3" id="KW-0460">Magnesium</keyword>
<dbReference type="InterPro" id="IPR036965">
    <property type="entry name" value="Terpene_synth_N_sf"/>
</dbReference>
<dbReference type="InterPro" id="IPR005630">
    <property type="entry name" value="Terpene_synthase_metal-bd"/>
</dbReference>
<evidence type="ECO:0000256" key="4">
    <source>
        <dbReference type="ARBA" id="ARBA00023239"/>
    </source>
</evidence>
<evidence type="ECO:0000259" key="6">
    <source>
        <dbReference type="Pfam" id="PF03936"/>
    </source>
</evidence>